<evidence type="ECO:0000313" key="2">
    <source>
        <dbReference type="EMBL" id="MDK9557496.1"/>
    </source>
</evidence>
<dbReference type="Pfam" id="PF21686">
    <property type="entry name" value="LigD_Prim-Pol"/>
    <property type="match status" value="1"/>
</dbReference>
<keyword evidence="2" id="KW-0762">Sugar transport</keyword>
<keyword evidence="2" id="KW-0436">Ligase</keyword>
<evidence type="ECO:0000259" key="1">
    <source>
        <dbReference type="Pfam" id="PF21686"/>
    </source>
</evidence>
<sequence>MAKRRFGPYTVDVSNEGKVLFPDAHITKGDLIDYYEAVADTMLGYLENRPLVLHRFPDGVKGEGFVQQRVSDYFPDWLDTLTVDRAEAGKGRVQHPLCNNLVSLIYLANQATIAFHRWLARGDRPDCPDLLVFDLDPSTRDFSRVVDAANKVIELIQAVGGTPYAMTTGSRGLHVVMPLRRDDGFDEVRGVAQRMAKWLADRYPERLTTEHRKRNRGDRIYLDVARNAYGQTLVSPYSVRAKAGGPVAMPLRLEELDDPELRPDGFSMEEAPHRLKQRGDAWKGMHRHAVSLATVRKAL</sequence>
<gene>
    <name evidence="2" type="primary">ligD</name>
    <name evidence="2" type="ORF">QQF73_07645</name>
</gene>
<dbReference type="PANTHER" id="PTHR42705:SF2">
    <property type="entry name" value="BIFUNCTIONAL NON-HOMOLOGOUS END JOINING PROTEIN LIGD"/>
    <property type="match status" value="1"/>
</dbReference>
<organism evidence="2 3">
    <name type="scientific">Marinobacter albus</name>
    <dbReference type="NCBI Taxonomy" id="3030833"/>
    <lineage>
        <taxon>Bacteria</taxon>
        <taxon>Pseudomonadati</taxon>
        <taxon>Pseudomonadota</taxon>
        <taxon>Gammaproteobacteria</taxon>
        <taxon>Pseudomonadales</taxon>
        <taxon>Marinobacteraceae</taxon>
        <taxon>Marinobacter</taxon>
    </lineage>
</organism>
<reference evidence="2 3" key="1">
    <citation type="submission" date="2023-05" db="EMBL/GenBank/DDBJ databases">
        <title>Marinobacter albus sp. nov., a marine bacterium isolated from sand in a coastal intertidal zone of huludao.</title>
        <authorList>
            <person name="Deng T."/>
        </authorList>
    </citation>
    <scope>NUCLEOTIDE SEQUENCE [LARGE SCALE GENOMIC DNA]</scope>
    <source>
        <strain evidence="2 3">M216</strain>
    </source>
</reference>
<dbReference type="Gene3D" id="3.90.920.10">
    <property type="entry name" value="DNA primase, PRIM domain"/>
    <property type="match status" value="1"/>
</dbReference>
<dbReference type="EMBL" id="JASSQD010000001">
    <property type="protein sequence ID" value="MDK9557496.1"/>
    <property type="molecule type" value="Genomic_DNA"/>
</dbReference>
<name>A0ABT7HD45_9GAMM</name>
<keyword evidence="2" id="KW-0813">Transport</keyword>
<dbReference type="NCBIfam" id="TIGR02778">
    <property type="entry name" value="ligD_pol"/>
    <property type="match status" value="1"/>
</dbReference>
<feature type="domain" description="DNA ligase D polymerase" evidence="1">
    <location>
        <begin position="27"/>
        <end position="282"/>
    </location>
</feature>
<accession>A0ABT7HD45</accession>
<keyword evidence="3" id="KW-1185">Reference proteome</keyword>
<dbReference type="PANTHER" id="PTHR42705">
    <property type="entry name" value="BIFUNCTIONAL NON-HOMOLOGOUS END JOINING PROTEIN LIGD"/>
    <property type="match status" value="1"/>
</dbReference>
<dbReference type="GO" id="GO:0003910">
    <property type="term" value="F:DNA ligase (ATP) activity"/>
    <property type="evidence" value="ECO:0007669"/>
    <property type="project" value="UniProtKB-EC"/>
</dbReference>
<proteinExistence type="predicted"/>
<dbReference type="InterPro" id="IPR052171">
    <property type="entry name" value="NHEJ_LigD"/>
</dbReference>
<comment type="caution">
    <text evidence="2">The sequence shown here is derived from an EMBL/GenBank/DDBJ whole genome shotgun (WGS) entry which is preliminary data.</text>
</comment>
<dbReference type="EC" id="6.5.1.1" evidence="2"/>
<dbReference type="Proteomes" id="UP001223547">
    <property type="component" value="Unassembled WGS sequence"/>
</dbReference>
<dbReference type="CDD" id="cd04861">
    <property type="entry name" value="LigD_Pol_like"/>
    <property type="match status" value="1"/>
</dbReference>
<evidence type="ECO:0000313" key="3">
    <source>
        <dbReference type="Proteomes" id="UP001223547"/>
    </source>
</evidence>
<protein>
    <submittedName>
        <fullName evidence="2">Non-homologous end-joining DNA ligase</fullName>
        <ecNumber evidence="2">6.5.1.1</ecNumber>
    </submittedName>
</protein>
<dbReference type="InterPro" id="IPR014145">
    <property type="entry name" value="LigD_pol_dom"/>
</dbReference>
<dbReference type="RefSeq" id="WP_219866079.1">
    <property type="nucleotide sequence ID" value="NZ_JASSQD010000001.1"/>
</dbReference>